<gene>
    <name evidence="1" type="ORF">ElyMa_003444000</name>
</gene>
<dbReference type="AlphaFoldDB" id="A0AAV4JRY2"/>
<dbReference type="EMBL" id="BMAT01007061">
    <property type="protein sequence ID" value="GFS25529.1"/>
    <property type="molecule type" value="Genomic_DNA"/>
</dbReference>
<proteinExistence type="predicted"/>
<accession>A0AAV4JRY2</accession>
<name>A0AAV4JRY2_9GAST</name>
<reference evidence="1 2" key="1">
    <citation type="journal article" date="2021" name="Elife">
        <title>Chloroplast acquisition without the gene transfer in kleptoplastic sea slugs, Plakobranchus ocellatus.</title>
        <authorList>
            <person name="Maeda T."/>
            <person name="Takahashi S."/>
            <person name="Yoshida T."/>
            <person name="Shimamura S."/>
            <person name="Takaki Y."/>
            <person name="Nagai Y."/>
            <person name="Toyoda A."/>
            <person name="Suzuki Y."/>
            <person name="Arimoto A."/>
            <person name="Ishii H."/>
            <person name="Satoh N."/>
            <person name="Nishiyama T."/>
            <person name="Hasebe M."/>
            <person name="Maruyama T."/>
            <person name="Minagawa J."/>
            <person name="Obokata J."/>
            <person name="Shigenobu S."/>
        </authorList>
    </citation>
    <scope>NUCLEOTIDE SEQUENCE [LARGE SCALE GENOMIC DNA]</scope>
</reference>
<protein>
    <submittedName>
        <fullName evidence="1">Uncharacterized protein</fullName>
    </submittedName>
</protein>
<evidence type="ECO:0000313" key="2">
    <source>
        <dbReference type="Proteomes" id="UP000762676"/>
    </source>
</evidence>
<comment type="caution">
    <text evidence="1">The sequence shown here is derived from an EMBL/GenBank/DDBJ whole genome shotgun (WGS) entry which is preliminary data.</text>
</comment>
<keyword evidence="2" id="KW-1185">Reference proteome</keyword>
<organism evidence="1 2">
    <name type="scientific">Elysia marginata</name>
    <dbReference type="NCBI Taxonomy" id="1093978"/>
    <lineage>
        <taxon>Eukaryota</taxon>
        <taxon>Metazoa</taxon>
        <taxon>Spiralia</taxon>
        <taxon>Lophotrochozoa</taxon>
        <taxon>Mollusca</taxon>
        <taxon>Gastropoda</taxon>
        <taxon>Heterobranchia</taxon>
        <taxon>Euthyneura</taxon>
        <taxon>Panpulmonata</taxon>
        <taxon>Sacoglossa</taxon>
        <taxon>Placobranchoidea</taxon>
        <taxon>Plakobranchidae</taxon>
        <taxon>Elysia</taxon>
    </lineage>
</organism>
<sequence>MLQSTPSAGQTGQVQENRDSTSLVMLSPAESCIILHRLGSAAHIPVLVTAVEEELSSLGVNIQAVLRQGIHGVHETDSSRFVKDDGQETKDAEEALNVDDGIEEKEFLHNKQGEERGKAAASLQRAPEIASTLSESGNNVLTDKELARSVLISCTKIFASTQSIEFV</sequence>
<evidence type="ECO:0000313" key="1">
    <source>
        <dbReference type="EMBL" id="GFS25529.1"/>
    </source>
</evidence>
<dbReference type="Proteomes" id="UP000762676">
    <property type="component" value="Unassembled WGS sequence"/>
</dbReference>